<protein>
    <recommendedName>
        <fullName evidence="4">Cys-tRNA(Pro)/Cys-tRNA(Cys) deacylase</fullName>
        <ecNumber evidence="4">4.2.-.-</ecNumber>
    </recommendedName>
</protein>
<evidence type="ECO:0000256" key="3">
    <source>
        <dbReference type="ARBA" id="ARBA00023239"/>
    </source>
</evidence>
<gene>
    <name evidence="6" type="primary">ybaK</name>
    <name evidence="6" type="ORF">E5352_04990</name>
</gene>
<sequence length="157" mass="16323">MTPAINLLKKLGIAHRVLSYTHDPTADSYGGEAVQQLGLDPAQVFKTLLASTDTHELLVAIVPVSGMLDLKALAEAAGCRKCGMAKVDEAQRATGYLVGGISPLGQKKRLRSFVDASAAALPTVHVSAGRRGLEVALAPADLLQLTHGAYAPIGRSA</sequence>
<dbReference type="GO" id="GO:0016829">
    <property type="term" value="F:lyase activity"/>
    <property type="evidence" value="ECO:0007669"/>
    <property type="project" value="UniProtKB-KW"/>
</dbReference>
<dbReference type="CDD" id="cd00002">
    <property type="entry name" value="YbaK_deacylase"/>
    <property type="match status" value="1"/>
</dbReference>
<reference evidence="6 7" key="1">
    <citation type="submission" date="2019-04" db="EMBL/GenBank/DDBJ databases">
        <title>Microbes associate with the intestines of laboratory mice.</title>
        <authorList>
            <person name="Navarre W."/>
            <person name="Wong E."/>
            <person name="Huang K."/>
            <person name="Tropini C."/>
            <person name="Ng K."/>
            <person name="Yu B."/>
        </authorList>
    </citation>
    <scope>NUCLEOTIDE SEQUENCE [LARGE SCALE GENOMIC DNA]</scope>
    <source>
        <strain evidence="6 7">NM62_B4-13</strain>
    </source>
</reference>
<dbReference type="EC" id="4.2.-.-" evidence="4"/>
<dbReference type="OrthoDB" id="9809296at2"/>
<dbReference type="SUPFAM" id="SSF55826">
    <property type="entry name" value="YbaK/ProRS associated domain"/>
    <property type="match status" value="1"/>
</dbReference>
<evidence type="ECO:0000259" key="5">
    <source>
        <dbReference type="Pfam" id="PF04073"/>
    </source>
</evidence>
<dbReference type="InterPro" id="IPR007214">
    <property type="entry name" value="YbaK/aa-tRNA-synth-assoc-dom"/>
</dbReference>
<dbReference type="EMBL" id="SRYW01000003">
    <property type="protein sequence ID" value="TGY35968.1"/>
    <property type="molecule type" value="Genomic_DNA"/>
</dbReference>
<evidence type="ECO:0000313" key="7">
    <source>
        <dbReference type="Proteomes" id="UP000306631"/>
    </source>
</evidence>
<dbReference type="PANTHER" id="PTHR30411:SF0">
    <property type="entry name" value="CYS-TRNA(PRO)_CYS-TRNA(CYS) DEACYLASE YBAK"/>
    <property type="match status" value="1"/>
</dbReference>
<name>A0A4S2D358_STEMA</name>
<evidence type="ECO:0000256" key="1">
    <source>
        <dbReference type="ARBA" id="ARBA00009798"/>
    </source>
</evidence>
<feature type="domain" description="YbaK/aminoacyl-tRNA synthetase-associated" evidence="5">
    <location>
        <begin position="31"/>
        <end position="144"/>
    </location>
</feature>
<evidence type="ECO:0000256" key="2">
    <source>
        <dbReference type="ARBA" id="ARBA00022917"/>
    </source>
</evidence>
<dbReference type="Pfam" id="PF04073">
    <property type="entry name" value="tRNA_edit"/>
    <property type="match status" value="1"/>
</dbReference>
<dbReference type="PIRSF" id="PIRSF006181">
    <property type="entry name" value="EbsC_YbaK"/>
    <property type="match status" value="1"/>
</dbReference>
<keyword evidence="2 4" id="KW-0648">Protein biosynthesis</keyword>
<comment type="caution">
    <text evidence="6">The sequence shown here is derived from an EMBL/GenBank/DDBJ whole genome shotgun (WGS) entry which is preliminary data.</text>
</comment>
<accession>A0A4S2D358</accession>
<dbReference type="RefSeq" id="WP_136003692.1">
    <property type="nucleotide sequence ID" value="NZ_SRYW01000003.1"/>
</dbReference>
<dbReference type="InterPro" id="IPR036754">
    <property type="entry name" value="YbaK/aa-tRNA-synt-asso_dom_sf"/>
</dbReference>
<dbReference type="Gene3D" id="3.90.960.10">
    <property type="entry name" value="YbaK/aminoacyl-tRNA synthetase-associated domain"/>
    <property type="match status" value="1"/>
</dbReference>
<dbReference type="PANTHER" id="PTHR30411">
    <property type="entry name" value="CYTOPLASMIC PROTEIN"/>
    <property type="match status" value="1"/>
</dbReference>
<dbReference type="AlphaFoldDB" id="A0A4S2D358"/>
<organism evidence="6 7">
    <name type="scientific">Stenotrophomonas maltophilia</name>
    <name type="common">Pseudomonas maltophilia</name>
    <name type="synonym">Xanthomonas maltophilia</name>
    <dbReference type="NCBI Taxonomy" id="40324"/>
    <lineage>
        <taxon>Bacteria</taxon>
        <taxon>Pseudomonadati</taxon>
        <taxon>Pseudomonadota</taxon>
        <taxon>Gammaproteobacteria</taxon>
        <taxon>Lysobacterales</taxon>
        <taxon>Lysobacteraceae</taxon>
        <taxon>Stenotrophomonas</taxon>
        <taxon>Stenotrophomonas maltophilia group</taxon>
    </lineage>
</organism>
<dbReference type="Proteomes" id="UP000306631">
    <property type="component" value="Unassembled WGS sequence"/>
</dbReference>
<dbReference type="GO" id="GO:0002161">
    <property type="term" value="F:aminoacyl-tRNA deacylase activity"/>
    <property type="evidence" value="ECO:0007669"/>
    <property type="project" value="InterPro"/>
</dbReference>
<comment type="similarity">
    <text evidence="1 4">Belongs to the prolyl-tRNA editing family. YbaK/EbsC subfamily.</text>
</comment>
<evidence type="ECO:0000256" key="4">
    <source>
        <dbReference type="PIRNR" id="PIRNR006181"/>
    </source>
</evidence>
<proteinExistence type="inferred from homology"/>
<keyword evidence="3 4" id="KW-0456">Lyase</keyword>
<evidence type="ECO:0000313" key="6">
    <source>
        <dbReference type="EMBL" id="TGY35968.1"/>
    </source>
</evidence>
<dbReference type="NCBIfam" id="TIGR00011">
    <property type="entry name" value="YbaK_EbsC"/>
    <property type="match status" value="1"/>
</dbReference>
<dbReference type="InterPro" id="IPR004369">
    <property type="entry name" value="Prolyl-tRNA_editing_YbaK/EbsC"/>
</dbReference>
<dbReference type="GO" id="GO:0006412">
    <property type="term" value="P:translation"/>
    <property type="evidence" value="ECO:0007669"/>
    <property type="project" value="UniProtKB-KW"/>
</dbReference>